<reference evidence="9" key="1">
    <citation type="submission" date="2021-02" db="EMBL/GenBank/DDBJ databases">
        <title>Phycicoccus sp. MQZ13P-5T, whole genome shotgun sequence.</title>
        <authorList>
            <person name="Tuo L."/>
        </authorList>
    </citation>
    <scope>NUCLEOTIDE SEQUENCE</scope>
    <source>
        <strain evidence="9">MQZ13P-5</strain>
    </source>
</reference>
<keyword evidence="4 7" id="KW-0812">Transmembrane</keyword>
<dbReference type="PANTHER" id="PTHR33778:SF1">
    <property type="entry name" value="MAGNESIUM TRANSPORTER YHID-RELATED"/>
    <property type="match status" value="1"/>
</dbReference>
<evidence type="ECO:0000256" key="5">
    <source>
        <dbReference type="ARBA" id="ARBA00022989"/>
    </source>
</evidence>
<evidence type="ECO:0000256" key="2">
    <source>
        <dbReference type="ARBA" id="ARBA00009298"/>
    </source>
</evidence>
<dbReference type="Proteomes" id="UP001430172">
    <property type="component" value="Unassembled WGS sequence"/>
</dbReference>
<gene>
    <name evidence="9" type="ORF">JQN70_02265</name>
</gene>
<evidence type="ECO:0000256" key="3">
    <source>
        <dbReference type="ARBA" id="ARBA00022475"/>
    </source>
</evidence>
<comment type="similarity">
    <text evidence="2">Belongs to the MgtC/SapB family.</text>
</comment>
<organism evidence="9 10">
    <name type="scientific">Phycicoccus sonneratiae</name>
    <dbReference type="NCBI Taxonomy" id="2807628"/>
    <lineage>
        <taxon>Bacteria</taxon>
        <taxon>Bacillati</taxon>
        <taxon>Actinomycetota</taxon>
        <taxon>Actinomycetes</taxon>
        <taxon>Micrococcales</taxon>
        <taxon>Intrasporangiaceae</taxon>
        <taxon>Phycicoccus</taxon>
    </lineage>
</organism>
<protein>
    <submittedName>
        <fullName evidence="9">MgtC/SapB family protein</fullName>
    </submittedName>
</protein>
<evidence type="ECO:0000256" key="7">
    <source>
        <dbReference type="SAM" id="Phobius"/>
    </source>
</evidence>
<evidence type="ECO:0000259" key="8">
    <source>
        <dbReference type="Pfam" id="PF02308"/>
    </source>
</evidence>
<evidence type="ECO:0000256" key="4">
    <source>
        <dbReference type="ARBA" id="ARBA00022692"/>
    </source>
</evidence>
<dbReference type="InterPro" id="IPR003416">
    <property type="entry name" value="MgtC/SapB/SrpB/YhiD_fam"/>
</dbReference>
<dbReference type="InterPro" id="IPR049177">
    <property type="entry name" value="MgtC_SapB_SrpB_YhiD_N"/>
</dbReference>
<dbReference type="Pfam" id="PF02308">
    <property type="entry name" value="MgtC"/>
    <property type="match status" value="1"/>
</dbReference>
<keyword evidence="10" id="KW-1185">Reference proteome</keyword>
<sequence length="239" mass="25066">MATADRLLDLSGQGWVQVAELAAALLLSLAIGFERQVQQKSAGLRTYTLVGTGSALWVLVSKYGFTDVLGPSVSYDPSRVAAGIVSGLGFIGAGVIFMRRDTVRGLTTAASIWLTSAVGAAAGAGLLLLAAVTTVGYFLLMYGIRPLGRLAARFRPHVFGIRITYEDGRGLLRDIIDTVTAGGLSVEELRSRRREESDGAPLVDVTLVLAGATDLALLTSRLDEIAGVRGVTTGDALDE</sequence>
<accession>A0ABS2CHE7</accession>
<evidence type="ECO:0000256" key="6">
    <source>
        <dbReference type="ARBA" id="ARBA00023136"/>
    </source>
</evidence>
<dbReference type="PRINTS" id="PR01837">
    <property type="entry name" value="MGTCSAPBPROT"/>
</dbReference>
<feature type="transmembrane region" description="Helical" evidence="7">
    <location>
        <begin position="15"/>
        <end position="33"/>
    </location>
</feature>
<dbReference type="PANTHER" id="PTHR33778">
    <property type="entry name" value="PROTEIN MGTC"/>
    <property type="match status" value="1"/>
</dbReference>
<keyword evidence="3" id="KW-1003">Cell membrane</keyword>
<feature type="transmembrane region" description="Helical" evidence="7">
    <location>
        <begin position="110"/>
        <end position="140"/>
    </location>
</feature>
<comment type="caution">
    <text evidence="9">The sequence shown here is derived from an EMBL/GenBank/DDBJ whole genome shotgun (WGS) entry which is preliminary data.</text>
</comment>
<name>A0ABS2CHE7_9MICO</name>
<keyword evidence="5 7" id="KW-1133">Transmembrane helix</keyword>
<dbReference type="RefSeq" id="WP_204129675.1">
    <property type="nucleotide sequence ID" value="NZ_JAFDVD010000003.1"/>
</dbReference>
<feature type="transmembrane region" description="Helical" evidence="7">
    <location>
        <begin position="80"/>
        <end position="98"/>
    </location>
</feature>
<evidence type="ECO:0000313" key="10">
    <source>
        <dbReference type="Proteomes" id="UP001430172"/>
    </source>
</evidence>
<keyword evidence="6 7" id="KW-0472">Membrane</keyword>
<feature type="transmembrane region" description="Helical" evidence="7">
    <location>
        <begin position="42"/>
        <end position="60"/>
    </location>
</feature>
<evidence type="ECO:0000313" key="9">
    <source>
        <dbReference type="EMBL" id="MBM6399205.1"/>
    </source>
</evidence>
<proteinExistence type="inferred from homology"/>
<feature type="domain" description="MgtC/SapB/SrpB/YhiD N-terminal" evidence="8">
    <location>
        <begin position="21"/>
        <end position="149"/>
    </location>
</feature>
<dbReference type="EMBL" id="JAFDVD010000003">
    <property type="protein sequence ID" value="MBM6399205.1"/>
    <property type="molecule type" value="Genomic_DNA"/>
</dbReference>
<evidence type="ECO:0000256" key="1">
    <source>
        <dbReference type="ARBA" id="ARBA00004651"/>
    </source>
</evidence>
<comment type="subcellular location">
    <subcellularLocation>
        <location evidence="1">Cell membrane</location>
        <topology evidence="1">Multi-pass membrane protein</topology>
    </subcellularLocation>
</comment>